<evidence type="ECO:0000313" key="3">
    <source>
        <dbReference type="Proteomes" id="UP000313359"/>
    </source>
</evidence>
<evidence type="ECO:0000313" key="2">
    <source>
        <dbReference type="EMBL" id="RPD52037.1"/>
    </source>
</evidence>
<dbReference type="OrthoDB" id="3267069at2759"/>
<protein>
    <submittedName>
        <fullName evidence="2">Uncharacterized protein</fullName>
    </submittedName>
</protein>
<feature type="region of interest" description="Disordered" evidence="1">
    <location>
        <begin position="235"/>
        <end position="283"/>
    </location>
</feature>
<accession>A0A5C2RNJ5</accession>
<reference evidence="2" key="1">
    <citation type="journal article" date="2018" name="Genome Biol. Evol.">
        <title>Genomics and development of Lentinus tigrinus, a white-rot wood-decaying mushroom with dimorphic fruiting bodies.</title>
        <authorList>
            <person name="Wu B."/>
            <person name="Xu Z."/>
            <person name="Knudson A."/>
            <person name="Carlson A."/>
            <person name="Chen N."/>
            <person name="Kovaka S."/>
            <person name="LaButti K."/>
            <person name="Lipzen A."/>
            <person name="Pennachio C."/>
            <person name="Riley R."/>
            <person name="Schakwitz W."/>
            <person name="Umezawa K."/>
            <person name="Ohm R.A."/>
            <person name="Grigoriev I.V."/>
            <person name="Nagy L.G."/>
            <person name="Gibbons J."/>
            <person name="Hibbett D."/>
        </authorList>
    </citation>
    <scope>NUCLEOTIDE SEQUENCE [LARGE SCALE GENOMIC DNA]</scope>
    <source>
        <strain evidence="2">ALCF2SS1-6</strain>
    </source>
</reference>
<proteinExistence type="predicted"/>
<keyword evidence="3" id="KW-1185">Reference proteome</keyword>
<sequence length="283" mass="32068">LVEHKEEHPSTDVGEEFIVKVQGFLLHMSLPPVRPFQLPRNPNRLIDMRQSVTVTGLGCEAFEKAVAGLSILYQTVKAKIMQRGGQLRDWTPVNLGDDEGNTTLTFGSRYLTAAKDVGNDDIRPDLAEVIDPFNILRPLLRTEVHTLDNCVQYWQRMPKTSEGQFYERTTPDAFYLSNMVEIKFAIHIVKVGRQEYVFLPKLRALCLLGKEVQQDYNIACIRSITQKTVSPLKKVKRKVGYEREDSEEDRDGPVEPPQKAMKRLTLAEGSSSKSSLDSASMQE</sequence>
<dbReference type="Proteomes" id="UP000313359">
    <property type="component" value="Unassembled WGS sequence"/>
</dbReference>
<dbReference type="EMBL" id="ML122496">
    <property type="protein sequence ID" value="RPD52037.1"/>
    <property type="molecule type" value="Genomic_DNA"/>
</dbReference>
<dbReference type="AlphaFoldDB" id="A0A5C2RNJ5"/>
<gene>
    <name evidence="2" type="ORF">L227DRAFT_568861</name>
</gene>
<feature type="non-terminal residue" evidence="2">
    <location>
        <position position="1"/>
    </location>
</feature>
<organism evidence="2 3">
    <name type="scientific">Lentinus tigrinus ALCF2SS1-6</name>
    <dbReference type="NCBI Taxonomy" id="1328759"/>
    <lineage>
        <taxon>Eukaryota</taxon>
        <taxon>Fungi</taxon>
        <taxon>Dikarya</taxon>
        <taxon>Basidiomycota</taxon>
        <taxon>Agaricomycotina</taxon>
        <taxon>Agaricomycetes</taxon>
        <taxon>Polyporales</taxon>
        <taxon>Polyporaceae</taxon>
        <taxon>Lentinus</taxon>
    </lineage>
</organism>
<dbReference type="STRING" id="1328759.A0A5C2RNJ5"/>
<name>A0A5C2RNJ5_9APHY</name>
<feature type="compositionally biased region" description="Low complexity" evidence="1">
    <location>
        <begin position="270"/>
        <end position="283"/>
    </location>
</feature>
<evidence type="ECO:0000256" key="1">
    <source>
        <dbReference type="SAM" id="MobiDB-lite"/>
    </source>
</evidence>